<protein>
    <submittedName>
        <fullName evidence="2">OLC1v1015889C1</fullName>
    </submittedName>
</protein>
<dbReference type="EMBL" id="OX459125">
    <property type="protein sequence ID" value="CAI9115055.1"/>
    <property type="molecule type" value="Genomic_DNA"/>
</dbReference>
<reference evidence="2" key="1">
    <citation type="submission" date="2023-03" db="EMBL/GenBank/DDBJ databases">
        <authorList>
            <person name="Julca I."/>
        </authorList>
    </citation>
    <scope>NUCLEOTIDE SEQUENCE</scope>
</reference>
<evidence type="ECO:0000313" key="3">
    <source>
        <dbReference type="Proteomes" id="UP001161247"/>
    </source>
</evidence>
<organism evidence="2 3">
    <name type="scientific">Oldenlandia corymbosa var. corymbosa</name>
    <dbReference type="NCBI Taxonomy" id="529605"/>
    <lineage>
        <taxon>Eukaryota</taxon>
        <taxon>Viridiplantae</taxon>
        <taxon>Streptophyta</taxon>
        <taxon>Embryophyta</taxon>
        <taxon>Tracheophyta</taxon>
        <taxon>Spermatophyta</taxon>
        <taxon>Magnoliopsida</taxon>
        <taxon>eudicotyledons</taxon>
        <taxon>Gunneridae</taxon>
        <taxon>Pentapetalae</taxon>
        <taxon>asterids</taxon>
        <taxon>lamiids</taxon>
        <taxon>Gentianales</taxon>
        <taxon>Rubiaceae</taxon>
        <taxon>Rubioideae</taxon>
        <taxon>Spermacoceae</taxon>
        <taxon>Hedyotis-Oldenlandia complex</taxon>
        <taxon>Oldenlandia</taxon>
    </lineage>
</organism>
<feature type="compositionally biased region" description="Polar residues" evidence="1">
    <location>
        <begin position="251"/>
        <end position="262"/>
    </location>
</feature>
<sequence length="398" mass="43386">MEDNAPAHDKPMLLMRICRHPMLPHNTLPVAKKALVAPCGRSTTPKDAIPHPETNREGSSLELIATGKIGSPVISDQIGVEGTPHRPDVVPNPTDAVVNDPRIIAAYVPMELTSDAASPTKTGDKSISDQTIPSMDMQINGEIPSSPVRDTIIAGKEDHGQSIVPILQPSPVRKQLPVSIASVAQRSQTTARIAPAISTSSYENRGCCDPVTSAPSAQTPVDPGGLNLNEDKIAPTDQEITASKEEGLHSKSLQQFSSNNEDSFSKNKEGISSPNNSSKNFSQKLNHEAPEFTITYQPQFPLLEVLLPITTPKTYFSKVDMETGKNTEISNSNYLIKDINSEGRINHASDDDDFDMEYAIEQESFYSEISAPTYHNHSKKAKSKKKVQVRQSTRLNKN</sequence>
<evidence type="ECO:0000313" key="2">
    <source>
        <dbReference type="EMBL" id="CAI9115055.1"/>
    </source>
</evidence>
<gene>
    <name evidence="2" type="ORF">OLC1_LOCUS21649</name>
</gene>
<feature type="compositionally biased region" description="Basic residues" evidence="1">
    <location>
        <begin position="376"/>
        <end position="388"/>
    </location>
</feature>
<keyword evidence="3" id="KW-1185">Reference proteome</keyword>
<accession>A0AAV1E4E6</accession>
<evidence type="ECO:0000256" key="1">
    <source>
        <dbReference type="SAM" id="MobiDB-lite"/>
    </source>
</evidence>
<dbReference type="Proteomes" id="UP001161247">
    <property type="component" value="Chromosome 8"/>
</dbReference>
<dbReference type="AlphaFoldDB" id="A0AAV1E4E6"/>
<feature type="region of interest" description="Disordered" evidence="1">
    <location>
        <begin position="372"/>
        <end position="398"/>
    </location>
</feature>
<proteinExistence type="predicted"/>
<feature type="compositionally biased region" description="Polar residues" evidence="1">
    <location>
        <begin position="270"/>
        <end position="283"/>
    </location>
</feature>
<name>A0AAV1E4E6_OLDCO</name>
<feature type="compositionally biased region" description="Polar residues" evidence="1">
    <location>
        <begin position="389"/>
        <end position="398"/>
    </location>
</feature>
<feature type="region of interest" description="Disordered" evidence="1">
    <location>
        <begin position="195"/>
        <end position="232"/>
    </location>
</feature>
<feature type="region of interest" description="Disordered" evidence="1">
    <location>
        <begin position="246"/>
        <end position="283"/>
    </location>
</feature>